<dbReference type="InterPro" id="IPR051395">
    <property type="entry name" value="Cytochrome_c_Peroxidase/MauG"/>
</dbReference>
<evidence type="ECO:0000313" key="7">
    <source>
        <dbReference type="EMBL" id="MDG0818112.1"/>
    </source>
</evidence>
<dbReference type="Pfam" id="PF21419">
    <property type="entry name" value="RoxA-like_Cyt-c"/>
    <property type="match status" value="1"/>
</dbReference>
<dbReference type="InterPro" id="IPR036909">
    <property type="entry name" value="Cyt_c-like_dom_sf"/>
</dbReference>
<evidence type="ECO:0000259" key="6">
    <source>
        <dbReference type="PROSITE" id="PS51007"/>
    </source>
</evidence>
<evidence type="ECO:0000256" key="3">
    <source>
        <dbReference type="ARBA" id="ARBA00023004"/>
    </source>
</evidence>
<dbReference type="Gene3D" id="1.10.760.10">
    <property type="entry name" value="Cytochrome c-like domain"/>
    <property type="match status" value="1"/>
</dbReference>
<keyword evidence="1 4" id="KW-0349">Heme</keyword>
<evidence type="ECO:0000256" key="5">
    <source>
        <dbReference type="SAM" id="SignalP"/>
    </source>
</evidence>
<keyword evidence="5" id="KW-0732">Signal</keyword>
<evidence type="ECO:0000313" key="8">
    <source>
        <dbReference type="Proteomes" id="UP001152321"/>
    </source>
</evidence>
<dbReference type="PROSITE" id="PS51007">
    <property type="entry name" value="CYTC"/>
    <property type="match status" value="1"/>
</dbReference>
<sequence length="562" mass="63093">MSSGFKTISVILFVLGSSVSATADIVDWSPSARIPEQGRANILNLDQGQLEQYRDAGLIHAQIYPVTVTGVLPPLQPVRNFIEDRSWNPLKELLNKVIRNITGFTSFDGFLSRLGLHKYPKATDAGVYAVPYPEGSRPDYRMGFGVIERGGAQGFTFSCAACHSSELFGKTVLGLTNRFPRANEFFVKAKKITGYYNSWFFQHWTGASQSEAALMDEAVRNLGRVEVKNPIMVGLDTSLAQVALSLNRRQQDAYATPSPALERNPRKDPFLDDYPADSKPAVWWNLKYKNRWLSDGSVISGNPIFTNIIWNEVGRGADLRVLENWLSQNQQVVDELTAAVFSAEAPRITDFFPAERIDVGRAKIGEQIFNNTCAQCHGVYEKAWSLPGSETWPKEMQLRTTKVIPRRDTPVEEVGTDPYRRLGMKSLEQLNNLSISRKNGIVIQAQPGYVPPPLVGIWARWPYMHNNSIPSLCAVLTPAKQRPQVYYAGEARDKEKDFDFECNGYPLGPKTPAAWKEDDFLYVTTRRGMSNAGHDEGIFLEQGREILSVQDKKDLIQYLQTL</sequence>
<keyword evidence="8" id="KW-1185">Reference proteome</keyword>
<evidence type="ECO:0000256" key="2">
    <source>
        <dbReference type="ARBA" id="ARBA00022723"/>
    </source>
</evidence>
<dbReference type="EMBL" id="JANRMI010000006">
    <property type="protein sequence ID" value="MDG0818112.1"/>
    <property type="molecule type" value="Genomic_DNA"/>
</dbReference>
<keyword evidence="3 4" id="KW-0408">Iron</keyword>
<gene>
    <name evidence="7" type="ORF">NWE73_17145</name>
</gene>
<dbReference type="SUPFAM" id="SSF46626">
    <property type="entry name" value="Cytochrome c"/>
    <property type="match status" value="1"/>
</dbReference>
<proteinExistence type="predicted"/>
<dbReference type="PANTHER" id="PTHR30600">
    <property type="entry name" value="CYTOCHROME C PEROXIDASE-RELATED"/>
    <property type="match status" value="1"/>
</dbReference>
<feature type="domain" description="Cytochrome c" evidence="6">
    <location>
        <begin position="360"/>
        <end position="562"/>
    </location>
</feature>
<evidence type="ECO:0000256" key="4">
    <source>
        <dbReference type="PROSITE-ProRule" id="PRU00433"/>
    </source>
</evidence>
<protein>
    <recommendedName>
        <fullName evidence="6">Cytochrome c domain-containing protein</fullName>
    </recommendedName>
</protein>
<reference evidence="7" key="1">
    <citation type="submission" date="2022-08" db="EMBL/GenBank/DDBJ databases">
        <title>Novel Bdellovibrio Species Isolated from Svalbard: Designation Bdellovibrio svalbardensis.</title>
        <authorList>
            <person name="Mitchell R.J."/>
            <person name="Choi S.Y."/>
        </authorList>
    </citation>
    <scope>NUCLEOTIDE SEQUENCE</scope>
    <source>
        <strain evidence="7">PAP01</strain>
    </source>
</reference>
<dbReference type="Proteomes" id="UP001152321">
    <property type="component" value="Unassembled WGS sequence"/>
</dbReference>
<name>A0ABT6DML6_9BACT</name>
<feature type="chain" id="PRO_5046193502" description="Cytochrome c domain-containing protein" evidence="5">
    <location>
        <begin position="24"/>
        <end position="562"/>
    </location>
</feature>
<dbReference type="InterPro" id="IPR009056">
    <property type="entry name" value="Cyt_c-like_dom"/>
</dbReference>
<evidence type="ECO:0000256" key="1">
    <source>
        <dbReference type="ARBA" id="ARBA00022617"/>
    </source>
</evidence>
<dbReference type="PANTHER" id="PTHR30600:SF9">
    <property type="entry name" value="BLR7738 PROTEIN"/>
    <property type="match status" value="1"/>
</dbReference>
<organism evidence="7 8">
    <name type="scientific">Bdellovibrio svalbardensis</name>
    <dbReference type="NCBI Taxonomy" id="2972972"/>
    <lineage>
        <taxon>Bacteria</taxon>
        <taxon>Pseudomonadati</taxon>
        <taxon>Bdellovibrionota</taxon>
        <taxon>Bdellovibrionia</taxon>
        <taxon>Bdellovibrionales</taxon>
        <taxon>Pseudobdellovibrionaceae</taxon>
        <taxon>Bdellovibrio</taxon>
    </lineage>
</organism>
<comment type="caution">
    <text evidence="7">The sequence shown here is derived from an EMBL/GenBank/DDBJ whole genome shotgun (WGS) entry which is preliminary data.</text>
</comment>
<feature type="signal peptide" evidence="5">
    <location>
        <begin position="1"/>
        <end position="23"/>
    </location>
</feature>
<keyword evidence="2 4" id="KW-0479">Metal-binding</keyword>
<dbReference type="RefSeq" id="WP_277579587.1">
    <property type="nucleotide sequence ID" value="NZ_JANRMI010000006.1"/>
</dbReference>
<accession>A0ABT6DML6</accession>